<dbReference type="InterPro" id="IPR011234">
    <property type="entry name" value="Fumarylacetoacetase-like_C"/>
</dbReference>
<sequence length="248" mass="25810">MRLVRFSTSRAAGVRHGVLDGARVVPVAGLTDPAPTGAAVPLTDVRLHAPVQPRTVVGMAHNTGPGDRRLPPGAFYKPASSVIGPGDVVELPDVGRVDAEAEIALVVGRRSRDLGPDDVRGAVLGWTCADDVTARDLQAHDDSWVRAKGYDTFTPLGPWIETDPAFDPDDAVVALDGIAAGTHGLARTATEVLVWLTSFVTLDVGDVVLLGAPGPSRPLADGDTARVRVAGLGELVNPVRARVPAVAR</sequence>
<evidence type="ECO:0000313" key="6">
    <source>
        <dbReference type="Proteomes" id="UP001316384"/>
    </source>
</evidence>
<evidence type="ECO:0000259" key="3">
    <source>
        <dbReference type="Pfam" id="PF01557"/>
    </source>
</evidence>
<dbReference type="Proteomes" id="UP001316384">
    <property type="component" value="Chromosome"/>
</dbReference>
<dbReference type="RefSeq" id="WP_227577057.1">
    <property type="nucleotide sequence ID" value="NZ_CP101987.1"/>
</dbReference>
<evidence type="ECO:0000256" key="2">
    <source>
        <dbReference type="ARBA" id="ARBA00022723"/>
    </source>
</evidence>
<keyword evidence="2" id="KW-0479">Metal-binding</keyword>
<comment type="similarity">
    <text evidence="1">Belongs to the FAH family.</text>
</comment>
<dbReference type="PANTHER" id="PTHR42796:SF4">
    <property type="entry name" value="FUMARYLACETOACETATE HYDROLASE DOMAIN-CONTAINING PROTEIN 2A"/>
    <property type="match status" value="1"/>
</dbReference>
<dbReference type="SUPFAM" id="SSF56529">
    <property type="entry name" value="FAH"/>
    <property type="match status" value="1"/>
</dbReference>
<dbReference type="Pfam" id="PF10370">
    <property type="entry name" value="Rv2993c-like_N"/>
    <property type="match status" value="1"/>
</dbReference>
<dbReference type="EMBL" id="CP101987">
    <property type="protein sequence ID" value="UUI72023.1"/>
    <property type="molecule type" value="Genomic_DNA"/>
</dbReference>
<evidence type="ECO:0000313" key="5">
    <source>
        <dbReference type="EMBL" id="UUI72023.1"/>
    </source>
</evidence>
<name>A0ABY5KUL4_9CELL</name>
<evidence type="ECO:0000259" key="4">
    <source>
        <dbReference type="Pfam" id="PF10370"/>
    </source>
</evidence>
<dbReference type="Pfam" id="PF01557">
    <property type="entry name" value="FAA_hydrolase"/>
    <property type="match status" value="1"/>
</dbReference>
<dbReference type="GO" id="GO:0016787">
    <property type="term" value="F:hydrolase activity"/>
    <property type="evidence" value="ECO:0007669"/>
    <property type="project" value="UniProtKB-KW"/>
</dbReference>
<gene>
    <name evidence="5" type="ORF">NP048_00690</name>
</gene>
<dbReference type="InterPro" id="IPR018833">
    <property type="entry name" value="Rv2993c-like_N"/>
</dbReference>
<dbReference type="Gene3D" id="3.90.850.10">
    <property type="entry name" value="Fumarylacetoacetase-like, C-terminal domain"/>
    <property type="match status" value="1"/>
</dbReference>
<dbReference type="InterPro" id="IPR051121">
    <property type="entry name" value="FAH"/>
</dbReference>
<feature type="domain" description="Fumarylacetoacetase-like C-terminal" evidence="3">
    <location>
        <begin position="69"/>
        <end position="240"/>
    </location>
</feature>
<keyword evidence="5" id="KW-0378">Hydrolase</keyword>
<dbReference type="Gene3D" id="2.30.30.370">
    <property type="entry name" value="FAH"/>
    <property type="match status" value="1"/>
</dbReference>
<feature type="domain" description="Rv2993c-like N-terminal" evidence="4">
    <location>
        <begin position="1"/>
        <end position="50"/>
    </location>
</feature>
<protein>
    <submittedName>
        <fullName evidence="5">Fumarylacetoacetate hydrolase family protein</fullName>
    </submittedName>
</protein>
<reference evidence="5 6" key="1">
    <citation type="submission" date="2022-07" db="EMBL/GenBank/DDBJ databases">
        <title>Novel species in genus cellulomonas.</title>
        <authorList>
            <person name="Ye L."/>
        </authorList>
    </citation>
    <scope>NUCLEOTIDE SEQUENCE [LARGE SCALE GENOMIC DNA]</scope>
    <source>
        <strain evidence="6">zg-B89</strain>
    </source>
</reference>
<keyword evidence="6" id="KW-1185">Reference proteome</keyword>
<accession>A0ABY5KUL4</accession>
<proteinExistence type="inferred from homology"/>
<dbReference type="PANTHER" id="PTHR42796">
    <property type="entry name" value="FUMARYLACETOACETATE HYDROLASE DOMAIN-CONTAINING PROTEIN 2A-RELATED"/>
    <property type="match status" value="1"/>
</dbReference>
<dbReference type="InterPro" id="IPR036663">
    <property type="entry name" value="Fumarylacetoacetase_C_sf"/>
</dbReference>
<evidence type="ECO:0000256" key="1">
    <source>
        <dbReference type="ARBA" id="ARBA00010211"/>
    </source>
</evidence>
<organism evidence="5 6">
    <name type="scientific">Cellulomonas xiejunii</name>
    <dbReference type="NCBI Taxonomy" id="2968083"/>
    <lineage>
        <taxon>Bacteria</taxon>
        <taxon>Bacillati</taxon>
        <taxon>Actinomycetota</taxon>
        <taxon>Actinomycetes</taxon>
        <taxon>Micrococcales</taxon>
        <taxon>Cellulomonadaceae</taxon>
        <taxon>Cellulomonas</taxon>
    </lineage>
</organism>